<accession>A0A5C3QLZ0</accession>
<evidence type="ECO:0000256" key="1">
    <source>
        <dbReference type="SAM" id="MobiDB-lite"/>
    </source>
</evidence>
<name>A0A5C3QLZ0_9AGAR</name>
<evidence type="ECO:0000313" key="3">
    <source>
        <dbReference type="Proteomes" id="UP000305067"/>
    </source>
</evidence>
<dbReference type="AlphaFoldDB" id="A0A5C3QLZ0"/>
<protein>
    <submittedName>
        <fullName evidence="2">Uncharacterized protein</fullName>
    </submittedName>
</protein>
<keyword evidence="3" id="KW-1185">Reference proteome</keyword>
<sequence length="180" mass="19306">MQQTRFARAASLSEYAISERLVSGGGGADHSCPKALYPPPANGVPIAHLLTQDMSKRIFHVSGDECENLNSLNSVARTNAAATPVDTGMVAEQKIGRSKHPQRLKPLLILPYSLKQVATAHKTRRPVDTYQKLETAGSGQSSVAQRSIPVPSHGQTSTDTIKKNVGGSKQRCAQMPPSEH</sequence>
<organism evidence="2 3">
    <name type="scientific">Pterulicium gracile</name>
    <dbReference type="NCBI Taxonomy" id="1884261"/>
    <lineage>
        <taxon>Eukaryota</taxon>
        <taxon>Fungi</taxon>
        <taxon>Dikarya</taxon>
        <taxon>Basidiomycota</taxon>
        <taxon>Agaricomycotina</taxon>
        <taxon>Agaricomycetes</taxon>
        <taxon>Agaricomycetidae</taxon>
        <taxon>Agaricales</taxon>
        <taxon>Pleurotineae</taxon>
        <taxon>Pterulaceae</taxon>
        <taxon>Pterulicium</taxon>
    </lineage>
</organism>
<feature type="region of interest" description="Disordered" evidence="1">
    <location>
        <begin position="134"/>
        <end position="180"/>
    </location>
</feature>
<reference evidence="2 3" key="1">
    <citation type="journal article" date="2019" name="Nat. Ecol. Evol.">
        <title>Megaphylogeny resolves global patterns of mushroom evolution.</title>
        <authorList>
            <person name="Varga T."/>
            <person name="Krizsan K."/>
            <person name="Foldi C."/>
            <person name="Dima B."/>
            <person name="Sanchez-Garcia M."/>
            <person name="Sanchez-Ramirez S."/>
            <person name="Szollosi G.J."/>
            <person name="Szarkandi J.G."/>
            <person name="Papp V."/>
            <person name="Albert L."/>
            <person name="Andreopoulos W."/>
            <person name="Angelini C."/>
            <person name="Antonin V."/>
            <person name="Barry K.W."/>
            <person name="Bougher N.L."/>
            <person name="Buchanan P."/>
            <person name="Buyck B."/>
            <person name="Bense V."/>
            <person name="Catcheside P."/>
            <person name="Chovatia M."/>
            <person name="Cooper J."/>
            <person name="Damon W."/>
            <person name="Desjardin D."/>
            <person name="Finy P."/>
            <person name="Geml J."/>
            <person name="Haridas S."/>
            <person name="Hughes K."/>
            <person name="Justo A."/>
            <person name="Karasinski D."/>
            <person name="Kautmanova I."/>
            <person name="Kiss B."/>
            <person name="Kocsube S."/>
            <person name="Kotiranta H."/>
            <person name="LaButti K.M."/>
            <person name="Lechner B.E."/>
            <person name="Liimatainen K."/>
            <person name="Lipzen A."/>
            <person name="Lukacs Z."/>
            <person name="Mihaltcheva S."/>
            <person name="Morgado L.N."/>
            <person name="Niskanen T."/>
            <person name="Noordeloos M.E."/>
            <person name="Ohm R.A."/>
            <person name="Ortiz-Santana B."/>
            <person name="Ovrebo C."/>
            <person name="Racz N."/>
            <person name="Riley R."/>
            <person name="Savchenko A."/>
            <person name="Shiryaev A."/>
            <person name="Soop K."/>
            <person name="Spirin V."/>
            <person name="Szebenyi C."/>
            <person name="Tomsovsky M."/>
            <person name="Tulloss R.E."/>
            <person name="Uehling J."/>
            <person name="Grigoriev I.V."/>
            <person name="Vagvolgyi C."/>
            <person name="Papp T."/>
            <person name="Martin F.M."/>
            <person name="Miettinen O."/>
            <person name="Hibbett D.S."/>
            <person name="Nagy L.G."/>
        </authorList>
    </citation>
    <scope>NUCLEOTIDE SEQUENCE [LARGE SCALE GENOMIC DNA]</scope>
    <source>
        <strain evidence="2 3">CBS 309.79</strain>
    </source>
</reference>
<evidence type="ECO:0000313" key="2">
    <source>
        <dbReference type="EMBL" id="TFL02956.1"/>
    </source>
</evidence>
<dbReference type="Proteomes" id="UP000305067">
    <property type="component" value="Unassembled WGS sequence"/>
</dbReference>
<proteinExistence type="predicted"/>
<dbReference type="EMBL" id="ML178821">
    <property type="protein sequence ID" value="TFL02956.1"/>
    <property type="molecule type" value="Genomic_DNA"/>
</dbReference>
<gene>
    <name evidence="2" type="ORF">BDV98DRAFT_581784</name>
</gene>